<sequence>MIYSTEEQNNSCNVSESDWSDMLTALFKSEFNAQLNSDSDELFCKESIISTVHAVQNQLLVNFLTHNISDILNVSEHDGDAASPSINKQHESGTEGVNVSNKSANIEQADKLSAQRSNKVCTDC</sequence>
<evidence type="ECO:0000313" key="1">
    <source>
        <dbReference type="EMBL" id="KAI2383887.1"/>
    </source>
</evidence>
<protein>
    <submittedName>
        <fullName evidence="1">Uncharacterized protein</fullName>
    </submittedName>
</protein>
<dbReference type="EMBL" id="JALBCA010000082">
    <property type="protein sequence ID" value="KAI2383887.1"/>
    <property type="molecule type" value="Genomic_DNA"/>
</dbReference>
<organism evidence="1">
    <name type="scientific">Ophidiomyces ophidiicola</name>
    <dbReference type="NCBI Taxonomy" id="1387563"/>
    <lineage>
        <taxon>Eukaryota</taxon>
        <taxon>Fungi</taxon>
        <taxon>Dikarya</taxon>
        <taxon>Ascomycota</taxon>
        <taxon>Pezizomycotina</taxon>
        <taxon>Eurotiomycetes</taxon>
        <taxon>Eurotiomycetidae</taxon>
        <taxon>Onygenales</taxon>
        <taxon>Onygenaceae</taxon>
        <taxon>Ophidiomyces</taxon>
    </lineage>
</organism>
<gene>
    <name evidence="1" type="ORF">LOY88_004977</name>
</gene>
<accession>A0ACB8USD7</accession>
<proteinExistence type="predicted"/>
<comment type="caution">
    <text evidence="1">The sequence shown here is derived from an EMBL/GenBank/DDBJ whole genome shotgun (WGS) entry which is preliminary data.</text>
</comment>
<name>A0ACB8USD7_9EURO</name>
<reference evidence="1" key="1">
    <citation type="journal article" date="2022" name="bioRxiv">
        <title>Population genetic analysis of Ophidiomyces ophidiicola, the causative agent of snake fungal disease, indicates recent introductions to the USA.</title>
        <authorList>
            <person name="Ladner J.T."/>
            <person name="Palmer J.M."/>
            <person name="Ettinger C.L."/>
            <person name="Stajich J.E."/>
            <person name="Farrell T.M."/>
            <person name="Glorioso B.M."/>
            <person name="Lawson B."/>
            <person name="Price S.J."/>
            <person name="Stengle A.G."/>
            <person name="Grear D.A."/>
            <person name="Lorch J.M."/>
        </authorList>
    </citation>
    <scope>NUCLEOTIDE SEQUENCE</scope>
    <source>
        <strain evidence="1">NWHC 24266-5</strain>
    </source>
</reference>